<dbReference type="EMBL" id="LLZU01000011">
    <property type="protein sequence ID" value="KRV49585.1"/>
    <property type="molecule type" value="Genomic_DNA"/>
</dbReference>
<evidence type="ECO:0008006" key="4">
    <source>
        <dbReference type="Google" id="ProtNLM"/>
    </source>
</evidence>
<gene>
    <name evidence="2" type="ORF">AQ490_19885</name>
</gene>
<comment type="caution">
    <text evidence="2">The sequence shown here is derived from an EMBL/GenBank/DDBJ whole genome shotgun (WGS) entry which is preliminary data.</text>
</comment>
<dbReference type="STRING" id="76728.AQ490_19885"/>
<sequence>MRGPLVREVRPRYRRVSGQVVAVRVYTNGGYSLLWPHGTEHHGASLPSRTYARYRQAYTVFEVLTGRRVTTFEMVLPARGDTEFFNATVRVHWEVEDPYAVVRNQVWDAADLLRDELHDELRGVSRRFPLTASQQADEAVRNALNVQQWPLGRDLGLRTRVHVHIDLSERVREQVRLGTELDLRRRLAEKEHSLRQREEDQETQLVRRRAQEFEEVLRRGDISAIAAFMARNPEKALEIQQLFYQQRQEQRGDWLHLITKLIEGGQLERHDIGTHMYEVLKHLRDASAGVAGASAEALFDRTTPVRPELGQGEPAPTRRWPFWEDGAGARAARSDRGGAGAATDPADPIAGQGGEPVRDAPPTHEPSVVESSAEQGHRASRATGDDAGADRGDGP</sequence>
<feature type="region of interest" description="Disordered" evidence="1">
    <location>
        <begin position="302"/>
        <end position="395"/>
    </location>
</feature>
<organism evidence="2 3">
    <name type="scientific">Wenjunlia vitaminophila</name>
    <name type="common">Streptomyces vitaminophilus</name>
    <dbReference type="NCBI Taxonomy" id="76728"/>
    <lineage>
        <taxon>Bacteria</taxon>
        <taxon>Bacillati</taxon>
        <taxon>Actinomycetota</taxon>
        <taxon>Actinomycetes</taxon>
        <taxon>Kitasatosporales</taxon>
        <taxon>Streptomycetaceae</taxon>
        <taxon>Wenjunlia</taxon>
    </lineage>
</organism>
<evidence type="ECO:0000256" key="1">
    <source>
        <dbReference type="SAM" id="MobiDB-lite"/>
    </source>
</evidence>
<accession>A0A0T6LUE5</accession>
<evidence type="ECO:0000313" key="2">
    <source>
        <dbReference type="EMBL" id="KRV49585.1"/>
    </source>
</evidence>
<dbReference type="Proteomes" id="UP000050867">
    <property type="component" value="Unassembled WGS sequence"/>
</dbReference>
<dbReference type="AlphaFoldDB" id="A0A0T6LUE5"/>
<feature type="compositionally biased region" description="Low complexity" evidence="1">
    <location>
        <begin position="341"/>
        <end position="350"/>
    </location>
</feature>
<keyword evidence="3" id="KW-1185">Reference proteome</keyword>
<evidence type="ECO:0000313" key="3">
    <source>
        <dbReference type="Proteomes" id="UP000050867"/>
    </source>
</evidence>
<name>A0A0T6LUE5_WENVI</name>
<reference evidence="2 3" key="1">
    <citation type="submission" date="2015-10" db="EMBL/GenBank/DDBJ databases">
        <title>Draft genome sequence of pyrrolomycin-producing Streptomyces vitaminophilus.</title>
        <authorList>
            <person name="Graham D.E."/>
            <person name="Mahan K.M."/>
            <person name="Klingeman D.M."/>
            <person name="Hettich R.L."/>
            <person name="Parry R.J."/>
        </authorList>
    </citation>
    <scope>NUCLEOTIDE SEQUENCE [LARGE SCALE GENOMIC DNA]</scope>
    <source>
        <strain evidence="2 3">ATCC 31673</strain>
    </source>
</reference>
<dbReference type="RefSeq" id="WP_018383135.1">
    <property type="nucleotide sequence ID" value="NZ_LLZU01000011.1"/>
</dbReference>
<protein>
    <recommendedName>
        <fullName evidence="4">Band 7 domain-containing protein</fullName>
    </recommendedName>
</protein>
<proteinExistence type="predicted"/>
<dbReference type="eggNOG" id="ENOG5033JB6">
    <property type="taxonomic scope" value="Bacteria"/>
</dbReference>
<dbReference type="OrthoDB" id="3868008at2"/>